<keyword evidence="3" id="KW-1185">Reference proteome</keyword>
<dbReference type="Pfam" id="PF09361">
    <property type="entry name" value="Phasin_2"/>
    <property type="match status" value="1"/>
</dbReference>
<gene>
    <name evidence="2" type="ORF">ACFPIE_12990</name>
</gene>
<organism evidence="2 3">
    <name type="scientific">Brevundimonas staleyi</name>
    <dbReference type="NCBI Taxonomy" id="74326"/>
    <lineage>
        <taxon>Bacteria</taxon>
        <taxon>Pseudomonadati</taxon>
        <taxon>Pseudomonadota</taxon>
        <taxon>Alphaproteobacteria</taxon>
        <taxon>Caulobacterales</taxon>
        <taxon>Caulobacteraceae</taxon>
        <taxon>Brevundimonas</taxon>
    </lineage>
</organism>
<reference evidence="3" key="1">
    <citation type="journal article" date="2019" name="Int. J. Syst. Evol. Microbiol.">
        <title>The Global Catalogue of Microorganisms (GCM) 10K type strain sequencing project: providing services to taxonomists for standard genome sequencing and annotation.</title>
        <authorList>
            <consortium name="The Broad Institute Genomics Platform"/>
            <consortium name="The Broad Institute Genome Sequencing Center for Infectious Disease"/>
            <person name="Wu L."/>
            <person name="Ma J."/>
        </authorList>
    </citation>
    <scope>NUCLEOTIDE SEQUENCE [LARGE SCALE GENOMIC DNA]</scope>
    <source>
        <strain evidence="3">JCM 12125</strain>
    </source>
</reference>
<accession>A0ABW0FV82</accession>
<evidence type="ECO:0000313" key="3">
    <source>
        <dbReference type="Proteomes" id="UP001596152"/>
    </source>
</evidence>
<dbReference type="Proteomes" id="UP001596152">
    <property type="component" value="Unassembled WGS sequence"/>
</dbReference>
<name>A0ABW0FV82_9CAUL</name>
<proteinExistence type="predicted"/>
<dbReference type="RefSeq" id="WP_374037921.1">
    <property type="nucleotide sequence ID" value="NZ_CP169082.1"/>
</dbReference>
<sequence length="163" mass="16979">MSASPRKGRRDATAAAMTVASGGEMLRAASDVIAARLTILAEGLADPGKADMVEMSLMGTEKIEALTDSAAAVAGELGELAARAAHATMDEMGHAQRAAEAMATAATPQAYARAGYDYAVGWWSRAAGQMMTLNSELLRTQSEAMRPIHDAAIANARRLSGRD</sequence>
<dbReference type="EMBL" id="JBHSLF010000025">
    <property type="protein sequence ID" value="MFC5344833.1"/>
    <property type="molecule type" value="Genomic_DNA"/>
</dbReference>
<evidence type="ECO:0000259" key="1">
    <source>
        <dbReference type="Pfam" id="PF09361"/>
    </source>
</evidence>
<comment type="caution">
    <text evidence="2">The sequence shown here is derived from an EMBL/GenBank/DDBJ whole genome shotgun (WGS) entry which is preliminary data.</text>
</comment>
<feature type="domain" description="Phasin" evidence="1">
    <location>
        <begin position="58"/>
        <end position="149"/>
    </location>
</feature>
<protein>
    <submittedName>
        <fullName evidence="2">Phasin family protein</fullName>
    </submittedName>
</protein>
<evidence type="ECO:0000313" key="2">
    <source>
        <dbReference type="EMBL" id="MFC5344833.1"/>
    </source>
</evidence>
<dbReference type="InterPro" id="IPR018968">
    <property type="entry name" value="Phasin"/>
</dbReference>